<sequence>MSIPVELQSLESVITRYRFAYLMTNSDKGPPHVVQAAVALDGGDLVIDRVGRRTRANALARPDVGLVWPPESEAGYSLIVDGQAALIGESLRITPSRAVLHRSSPSPEPKAPGSCGSDCVELGLTSR</sequence>
<dbReference type="Gene3D" id="2.30.110.10">
    <property type="entry name" value="Electron Transport, Fmn-binding Protein, Chain A"/>
    <property type="match status" value="1"/>
</dbReference>
<dbReference type="SUPFAM" id="SSF50475">
    <property type="entry name" value="FMN-binding split barrel"/>
    <property type="match status" value="1"/>
</dbReference>
<protein>
    <recommendedName>
        <fullName evidence="3">Pyridoxamine 5'-phosphate oxidase putative domain-containing protein</fullName>
    </recommendedName>
</protein>
<comment type="caution">
    <text evidence="1">The sequence shown here is derived from an EMBL/GenBank/DDBJ whole genome shotgun (WGS) entry which is preliminary data.</text>
</comment>
<evidence type="ECO:0000313" key="1">
    <source>
        <dbReference type="EMBL" id="TCU97233.1"/>
    </source>
</evidence>
<keyword evidence="2" id="KW-1185">Reference proteome</keyword>
<evidence type="ECO:0000313" key="2">
    <source>
        <dbReference type="Proteomes" id="UP000294692"/>
    </source>
</evidence>
<dbReference type="AlphaFoldDB" id="A0A4R3V1X3"/>
<dbReference type="RefSeq" id="WP_132477329.1">
    <property type="nucleotide sequence ID" value="NZ_JBHRVM010000001.1"/>
</dbReference>
<name>A0A4R3V1X3_9BURK</name>
<accession>A0A4R3V1X3</accession>
<proteinExistence type="predicted"/>
<reference evidence="1 2" key="1">
    <citation type="submission" date="2019-03" db="EMBL/GenBank/DDBJ databases">
        <title>Genomic Encyclopedia of Type Strains, Phase IV (KMG-IV): sequencing the most valuable type-strain genomes for metagenomic binning, comparative biology and taxonomic classification.</title>
        <authorList>
            <person name="Goeker M."/>
        </authorList>
    </citation>
    <scope>NUCLEOTIDE SEQUENCE [LARGE SCALE GENOMIC DNA]</scope>
    <source>
        <strain evidence="1 2">DSM 100048</strain>
    </source>
</reference>
<dbReference type="Proteomes" id="UP000294692">
    <property type="component" value="Unassembled WGS sequence"/>
</dbReference>
<dbReference type="InterPro" id="IPR012349">
    <property type="entry name" value="Split_barrel_FMN-bd"/>
</dbReference>
<gene>
    <name evidence="1" type="ORF">EV686_106113</name>
</gene>
<dbReference type="OrthoDB" id="8907583at2"/>
<organism evidence="1 2">
    <name type="scientific">Paracandidimonas soli</name>
    <dbReference type="NCBI Taxonomy" id="1917182"/>
    <lineage>
        <taxon>Bacteria</taxon>
        <taxon>Pseudomonadati</taxon>
        <taxon>Pseudomonadota</taxon>
        <taxon>Betaproteobacteria</taxon>
        <taxon>Burkholderiales</taxon>
        <taxon>Alcaligenaceae</taxon>
        <taxon>Paracandidimonas</taxon>
    </lineage>
</organism>
<evidence type="ECO:0008006" key="3">
    <source>
        <dbReference type="Google" id="ProtNLM"/>
    </source>
</evidence>
<dbReference type="EMBL" id="SMBX01000006">
    <property type="protein sequence ID" value="TCU97233.1"/>
    <property type="molecule type" value="Genomic_DNA"/>
</dbReference>